<dbReference type="Gene3D" id="3.40.50.300">
    <property type="entry name" value="P-loop containing nucleotide triphosphate hydrolases"/>
    <property type="match status" value="1"/>
</dbReference>
<comment type="subcellular location">
    <subcellularLocation>
        <location evidence="1">Cell membrane</location>
        <topology evidence="1">Multi-pass membrane protein</topology>
    </subcellularLocation>
</comment>
<evidence type="ECO:0000256" key="4">
    <source>
        <dbReference type="ARBA" id="ARBA00022989"/>
    </source>
</evidence>
<dbReference type="EMBL" id="CP046072">
    <property type="protein sequence ID" value="QSZ42211.1"/>
    <property type="molecule type" value="Genomic_DNA"/>
</dbReference>
<evidence type="ECO:0000256" key="5">
    <source>
        <dbReference type="ARBA" id="ARBA00023136"/>
    </source>
</evidence>
<accession>A0A975B0Y0</accession>
<evidence type="ECO:0000256" key="3">
    <source>
        <dbReference type="ARBA" id="ARBA00022692"/>
    </source>
</evidence>
<gene>
    <name evidence="7" type="ORF">GJV85_08825</name>
</gene>
<dbReference type="KEGG" id="saqt:GJV85_08825"/>
<dbReference type="GO" id="GO:0005886">
    <property type="term" value="C:plasma membrane"/>
    <property type="evidence" value="ECO:0007669"/>
    <property type="project" value="UniProtKB-SubCell"/>
</dbReference>
<dbReference type="AlphaFoldDB" id="A0A975B0Y0"/>
<dbReference type="SUPFAM" id="SSF52540">
    <property type="entry name" value="P-loop containing nucleoside triphosphate hydrolases"/>
    <property type="match status" value="1"/>
</dbReference>
<keyword evidence="4" id="KW-1133">Transmembrane helix</keyword>
<evidence type="ECO:0000313" key="8">
    <source>
        <dbReference type="Proteomes" id="UP000671852"/>
    </source>
</evidence>
<dbReference type="PANTHER" id="PTHR37937:SF1">
    <property type="entry name" value="CONJUGATIVE TRANSFER: DNA TRANSPORT"/>
    <property type="match status" value="1"/>
</dbReference>
<feature type="domain" description="TraD/TraG TraM recognition site" evidence="6">
    <location>
        <begin position="329"/>
        <end position="398"/>
    </location>
</feature>
<proteinExistence type="predicted"/>
<keyword evidence="5" id="KW-0472">Membrane</keyword>
<evidence type="ECO:0000256" key="2">
    <source>
        <dbReference type="ARBA" id="ARBA00022475"/>
    </source>
</evidence>
<organism evidence="7 8">
    <name type="scientific">Sulfurimonas aquatica</name>
    <dbReference type="NCBI Taxonomy" id="2672570"/>
    <lineage>
        <taxon>Bacteria</taxon>
        <taxon>Pseudomonadati</taxon>
        <taxon>Campylobacterota</taxon>
        <taxon>Epsilonproteobacteria</taxon>
        <taxon>Campylobacterales</taxon>
        <taxon>Sulfurimonadaceae</taxon>
        <taxon>Sulfurimonas</taxon>
    </lineage>
</organism>
<dbReference type="Proteomes" id="UP000671852">
    <property type="component" value="Chromosome"/>
</dbReference>
<dbReference type="PANTHER" id="PTHR37937">
    <property type="entry name" value="CONJUGATIVE TRANSFER: DNA TRANSPORT"/>
    <property type="match status" value="1"/>
</dbReference>
<keyword evidence="2" id="KW-1003">Cell membrane</keyword>
<evidence type="ECO:0000256" key="1">
    <source>
        <dbReference type="ARBA" id="ARBA00004651"/>
    </source>
</evidence>
<reference evidence="7" key="2">
    <citation type="submission" date="2021-04" db="EMBL/GenBank/DDBJ databases">
        <title>Isolation and characterization of a novel species of the genus Sulfurimonas.</title>
        <authorList>
            <person name="Fukui M."/>
        </authorList>
    </citation>
    <scope>NUCLEOTIDE SEQUENCE</scope>
    <source>
        <strain evidence="7">H1576</strain>
    </source>
</reference>
<dbReference type="InterPro" id="IPR032689">
    <property type="entry name" value="TraG-D_C"/>
</dbReference>
<sequence>MANMGFIQTREPETCLEDLIMVPETFTHSIAFGQTGCGKTSSFIYPNLKNRLELGHGILVYDYKGKEHFSVKVLAESLGRLDDVVEIGKPWGKSINIIQNMDEDELDKFFSNILSHGKDGKYWENSAKSLGQSVLKVLKSVEDFCIEYESIETDEKERSALKSKISVPTKKTIASLVEICSTFENLCDFINKLEKTQRHMENLIEESLQKNLKETQDIKLLKQKYTRLIREKEKFKTVLEDTQVSLDSFGKDSNENLTQNIMGSLISPLVSLSQNIMFNTNSFDIASALNQGKIIVVNVESMSDVVVESLNNTILYELSKRTNKMNLHPISIFIDEIQRVVSKNSDLPIDVFREAKVDLILATQNSALLKDKLEDEKFEALMGNLTQKYYFKSSSDEEINSINELRVLEGFEYLCSSDDYSKVQCSTPIFITESEKLKIEYKYQKELKVLFHFLYVQQDKPYVLNYDARLFKSKKVIAINIKTFKESIEDSMSHYDYSDLSCEVDFLFKKTMKLMDKYPSVEIDKSSLLLDSMDFEEELRIV</sequence>
<keyword evidence="8" id="KW-1185">Reference proteome</keyword>
<keyword evidence="3" id="KW-0812">Transmembrane</keyword>
<protein>
    <submittedName>
        <fullName evidence="7">TraM recognition domain-containing protein</fullName>
    </submittedName>
</protein>
<evidence type="ECO:0000313" key="7">
    <source>
        <dbReference type="EMBL" id="QSZ42211.1"/>
    </source>
</evidence>
<name>A0A975B0Y0_9BACT</name>
<dbReference type="Pfam" id="PF12696">
    <property type="entry name" value="TraG-D_C"/>
    <property type="match status" value="1"/>
</dbReference>
<dbReference type="InterPro" id="IPR027417">
    <property type="entry name" value="P-loop_NTPase"/>
</dbReference>
<dbReference type="InterPro" id="IPR051539">
    <property type="entry name" value="T4SS-coupling_protein"/>
</dbReference>
<dbReference type="RefSeq" id="WP_207561028.1">
    <property type="nucleotide sequence ID" value="NZ_CP046072.1"/>
</dbReference>
<evidence type="ECO:0000259" key="6">
    <source>
        <dbReference type="Pfam" id="PF12696"/>
    </source>
</evidence>
<reference evidence="7" key="1">
    <citation type="submission" date="2019-11" db="EMBL/GenBank/DDBJ databases">
        <authorList>
            <person name="Kojima H."/>
        </authorList>
    </citation>
    <scope>NUCLEOTIDE SEQUENCE</scope>
    <source>
        <strain evidence="7">H1576</strain>
    </source>
</reference>